<feature type="region of interest" description="Disordered" evidence="1">
    <location>
        <begin position="145"/>
        <end position="172"/>
    </location>
</feature>
<feature type="compositionally biased region" description="Pro residues" evidence="1">
    <location>
        <begin position="21"/>
        <end position="31"/>
    </location>
</feature>
<accession>A0A218Z023</accession>
<name>A0A218Z023_9HELO</name>
<dbReference type="EMBL" id="MZNU01000281">
    <property type="protein sequence ID" value="OWP01278.1"/>
    <property type="molecule type" value="Genomic_DNA"/>
</dbReference>
<evidence type="ECO:0000313" key="3">
    <source>
        <dbReference type="Proteomes" id="UP000242519"/>
    </source>
</evidence>
<feature type="compositionally biased region" description="Basic and acidic residues" evidence="1">
    <location>
        <begin position="149"/>
        <end position="159"/>
    </location>
</feature>
<dbReference type="AlphaFoldDB" id="A0A218Z023"/>
<dbReference type="Proteomes" id="UP000242519">
    <property type="component" value="Unassembled WGS sequence"/>
</dbReference>
<dbReference type="InParanoid" id="A0A218Z023"/>
<feature type="compositionally biased region" description="Basic residues" evidence="1">
    <location>
        <begin position="160"/>
        <end position="172"/>
    </location>
</feature>
<organism evidence="2 3">
    <name type="scientific">Diplocarpon coronariae</name>
    <dbReference type="NCBI Taxonomy" id="2795749"/>
    <lineage>
        <taxon>Eukaryota</taxon>
        <taxon>Fungi</taxon>
        <taxon>Dikarya</taxon>
        <taxon>Ascomycota</taxon>
        <taxon>Pezizomycotina</taxon>
        <taxon>Leotiomycetes</taxon>
        <taxon>Helotiales</taxon>
        <taxon>Drepanopezizaceae</taxon>
        <taxon>Diplocarpon</taxon>
    </lineage>
</organism>
<protein>
    <submittedName>
        <fullName evidence="2">Uncharacterized protein</fullName>
    </submittedName>
</protein>
<reference evidence="2 3" key="1">
    <citation type="submission" date="2017-04" db="EMBL/GenBank/DDBJ databases">
        <title>Draft genome sequence of Marssonina coronaria NL1: causal agent of apple blotch.</title>
        <authorList>
            <person name="Cheng Q."/>
        </authorList>
    </citation>
    <scope>NUCLEOTIDE SEQUENCE [LARGE SCALE GENOMIC DNA]</scope>
    <source>
        <strain evidence="2 3">NL1</strain>
    </source>
</reference>
<proteinExistence type="predicted"/>
<keyword evidence="3" id="KW-1185">Reference proteome</keyword>
<comment type="caution">
    <text evidence="2">The sequence shown here is derived from an EMBL/GenBank/DDBJ whole genome shotgun (WGS) entry which is preliminary data.</text>
</comment>
<feature type="compositionally biased region" description="Gly residues" evidence="1">
    <location>
        <begin position="274"/>
        <end position="288"/>
    </location>
</feature>
<sequence length="343" mass="36066">MPAPRRTGLDWTGLDCHLRPPSTPSTGPPSRSPSTPAPQHRTAASVPNPRPSPLEAPWKPRESQFTHAGHVPSQTEARPATGRPAAFGHGHGQSAAYLVFAPFFPMRASRILSGPVRRGVRRTALRTGARNGVRHLLDGRMKVRSATDLTRDQEMEGSHRNGRKRRAGSRRLPHRSVASILLPAHQVAAVAETAPKPEEPAPFRLLPAGRLSALGSARTGLGPVVLPSPSSAHLSGGPSAFCHHSRASSGRSLNMLGSISGHAGLQLGDPESGGDSGPGPGPGPGHQGSGRRRCRRPLVSPFTALARPPIGKSPEGKWSIMLAVHAEARSRRGTDRGGPASLS</sequence>
<gene>
    <name evidence="2" type="ORF">B2J93_5558</name>
</gene>
<evidence type="ECO:0000313" key="2">
    <source>
        <dbReference type="EMBL" id="OWP01278.1"/>
    </source>
</evidence>
<evidence type="ECO:0000256" key="1">
    <source>
        <dbReference type="SAM" id="MobiDB-lite"/>
    </source>
</evidence>
<feature type="region of interest" description="Disordered" evidence="1">
    <location>
        <begin position="1"/>
        <end position="88"/>
    </location>
</feature>
<feature type="region of interest" description="Disordered" evidence="1">
    <location>
        <begin position="252"/>
        <end position="318"/>
    </location>
</feature>